<dbReference type="GO" id="GO:0005737">
    <property type="term" value="C:cytoplasm"/>
    <property type="evidence" value="ECO:0007669"/>
    <property type="project" value="TreeGrafter"/>
</dbReference>
<evidence type="ECO:0000259" key="2">
    <source>
        <dbReference type="PROSITE" id="PS50076"/>
    </source>
</evidence>
<dbReference type="PRINTS" id="PR00625">
    <property type="entry name" value="JDOMAIN"/>
</dbReference>
<dbReference type="GO" id="GO:0051082">
    <property type="term" value="F:unfolded protein binding"/>
    <property type="evidence" value="ECO:0007669"/>
    <property type="project" value="TreeGrafter"/>
</dbReference>
<protein>
    <recommendedName>
        <fullName evidence="2">J domain-containing protein</fullName>
    </recommendedName>
</protein>
<accession>A0AAV5J8P6</accession>
<dbReference type="FunFam" id="1.10.287.110:FF:000227">
    <property type="entry name" value="Uncharacterized protein"/>
    <property type="match status" value="1"/>
</dbReference>
<feature type="transmembrane region" description="Helical" evidence="1">
    <location>
        <begin position="207"/>
        <end position="237"/>
    </location>
</feature>
<sequence length="321" mass="36654">MQALLLVGPTPVNGSYGFFSAFSGNPLISDRCSSCPYYRRDDNRSSRHRWVPLAASSSSFPSSDAINGKQNHYSVLGIERDAAPADIKRAYRLLARKYHPDVSKDSRASEIFKNIHRAYEVLSNNVTRIQYDRELTFQEDTVRSYKGKWNDSSEFEDRVRIYRWAELRRKMHKRYKEQNNVNEKNSFFYSETDEQGNLDQDRGSFTVVLSFAFVSLFLLQTFGSLLSLTFSTLMAFFDRKLDAGYKMGYLIAWIMGGRGGILLTLCLYFATWAFGKTSSSLVALVVVAMWVASSLARYAPLPQGAVLTLLYMSMKLQTDFK</sequence>
<dbReference type="InterPro" id="IPR001623">
    <property type="entry name" value="DnaJ_domain"/>
</dbReference>
<proteinExistence type="predicted"/>
<gene>
    <name evidence="3" type="ORF">SLEP1_g20465</name>
</gene>
<evidence type="ECO:0000313" key="3">
    <source>
        <dbReference type="EMBL" id="GKV08893.1"/>
    </source>
</evidence>
<organism evidence="3 4">
    <name type="scientific">Rubroshorea leprosula</name>
    <dbReference type="NCBI Taxonomy" id="152421"/>
    <lineage>
        <taxon>Eukaryota</taxon>
        <taxon>Viridiplantae</taxon>
        <taxon>Streptophyta</taxon>
        <taxon>Embryophyta</taxon>
        <taxon>Tracheophyta</taxon>
        <taxon>Spermatophyta</taxon>
        <taxon>Magnoliopsida</taxon>
        <taxon>eudicotyledons</taxon>
        <taxon>Gunneridae</taxon>
        <taxon>Pentapetalae</taxon>
        <taxon>rosids</taxon>
        <taxon>malvids</taxon>
        <taxon>Malvales</taxon>
        <taxon>Dipterocarpaceae</taxon>
        <taxon>Rubroshorea</taxon>
    </lineage>
</organism>
<keyword evidence="1" id="KW-1133">Transmembrane helix</keyword>
<dbReference type="Proteomes" id="UP001054252">
    <property type="component" value="Unassembled WGS sequence"/>
</dbReference>
<dbReference type="PROSITE" id="PS00636">
    <property type="entry name" value="DNAJ_1"/>
    <property type="match status" value="1"/>
</dbReference>
<dbReference type="EMBL" id="BPVZ01000029">
    <property type="protein sequence ID" value="GKV08893.1"/>
    <property type="molecule type" value="Genomic_DNA"/>
</dbReference>
<dbReference type="PANTHER" id="PTHR43096">
    <property type="entry name" value="DNAJ HOMOLOG 1, MITOCHONDRIAL-RELATED"/>
    <property type="match status" value="1"/>
</dbReference>
<keyword evidence="4" id="KW-1185">Reference proteome</keyword>
<feature type="transmembrane region" description="Helical" evidence="1">
    <location>
        <begin position="249"/>
        <end position="274"/>
    </location>
</feature>
<keyword evidence="1" id="KW-0812">Transmembrane</keyword>
<dbReference type="SUPFAM" id="SSF46565">
    <property type="entry name" value="Chaperone J-domain"/>
    <property type="match status" value="1"/>
</dbReference>
<dbReference type="PANTHER" id="PTHR43096:SF58">
    <property type="entry name" value="CHAPERONE DNAJ-DOMAIN SUPERFAMILY PROTEIN"/>
    <property type="match status" value="1"/>
</dbReference>
<dbReference type="Pfam" id="PF00226">
    <property type="entry name" value="DnaJ"/>
    <property type="match status" value="1"/>
</dbReference>
<keyword evidence="1" id="KW-0472">Membrane</keyword>
<dbReference type="SMART" id="SM00271">
    <property type="entry name" value="DnaJ"/>
    <property type="match status" value="1"/>
</dbReference>
<dbReference type="InterPro" id="IPR018253">
    <property type="entry name" value="DnaJ_domain_CS"/>
</dbReference>
<name>A0AAV5J8P6_9ROSI</name>
<reference evidence="3 4" key="1">
    <citation type="journal article" date="2021" name="Commun. Biol.">
        <title>The genome of Shorea leprosula (Dipterocarpaceae) highlights the ecological relevance of drought in aseasonal tropical rainforests.</title>
        <authorList>
            <person name="Ng K.K.S."/>
            <person name="Kobayashi M.J."/>
            <person name="Fawcett J.A."/>
            <person name="Hatakeyama M."/>
            <person name="Paape T."/>
            <person name="Ng C.H."/>
            <person name="Ang C.C."/>
            <person name="Tnah L.H."/>
            <person name="Lee C.T."/>
            <person name="Nishiyama T."/>
            <person name="Sese J."/>
            <person name="O'Brien M.J."/>
            <person name="Copetti D."/>
            <person name="Mohd Noor M.I."/>
            <person name="Ong R.C."/>
            <person name="Putra M."/>
            <person name="Sireger I.Z."/>
            <person name="Indrioko S."/>
            <person name="Kosugi Y."/>
            <person name="Izuno A."/>
            <person name="Isagi Y."/>
            <person name="Lee S.L."/>
            <person name="Shimizu K.K."/>
        </authorList>
    </citation>
    <scope>NUCLEOTIDE SEQUENCE [LARGE SCALE GENOMIC DNA]</scope>
    <source>
        <strain evidence="3">214</strain>
    </source>
</reference>
<feature type="transmembrane region" description="Helical" evidence="1">
    <location>
        <begin position="280"/>
        <end position="299"/>
    </location>
</feature>
<dbReference type="GO" id="GO:0042026">
    <property type="term" value="P:protein refolding"/>
    <property type="evidence" value="ECO:0007669"/>
    <property type="project" value="TreeGrafter"/>
</dbReference>
<evidence type="ECO:0000256" key="1">
    <source>
        <dbReference type="SAM" id="Phobius"/>
    </source>
</evidence>
<dbReference type="InterPro" id="IPR036869">
    <property type="entry name" value="J_dom_sf"/>
</dbReference>
<dbReference type="PROSITE" id="PS50076">
    <property type="entry name" value="DNAJ_2"/>
    <property type="match status" value="1"/>
</dbReference>
<feature type="domain" description="J" evidence="2">
    <location>
        <begin position="71"/>
        <end position="135"/>
    </location>
</feature>
<evidence type="ECO:0000313" key="4">
    <source>
        <dbReference type="Proteomes" id="UP001054252"/>
    </source>
</evidence>
<dbReference type="CDD" id="cd06257">
    <property type="entry name" value="DnaJ"/>
    <property type="match status" value="1"/>
</dbReference>
<dbReference type="AlphaFoldDB" id="A0AAV5J8P6"/>
<dbReference type="Gene3D" id="1.10.287.110">
    <property type="entry name" value="DnaJ domain"/>
    <property type="match status" value="1"/>
</dbReference>
<comment type="caution">
    <text evidence="3">The sequence shown here is derived from an EMBL/GenBank/DDBJ whole genome shotgun (WGS) entry which is preliminary data.</text>
</comment>